<evidence type="ECO:0000256" key="1">
    <source>
        <dbReference type="SAM" id="MobiDB-lite"/>
    </source>
</evidence>
<feature type="region of interest" description="Disordered" evidence="1">
    <location>
        <begin position="25"/>
        <end position="44"/>
    </location>
</feature>
<evidence type="ECO:0000313" key="5">
    <source>
        <dbReference type="Proteomes" id="UP000468388"/>
    </source>
</evidence>
<dbReference type="EMBL" id="WRXO01000006">
    <property type="protein sequence ID" value="MVT43111.1"/>
    <property type="molecule type" value="Genomic_DNA"/>
</dbReference>
<reference evidence="4 5" key="1">
    <citation type="submission" date="2019-12" db="EMBL/GenBank/DDBJ databases">
        <title>The draft genomic sequence of strain Chitinophaga oryziterrae JCM 16595.</title>
        <authorList>
            <person name="Zhang X."/>
        </authorList>
    </citation>
    <scope>NUCLEOTIDE SEQUENCE [LARGE SCALE GENOMIC DNA]</scope>
    <source>
        <strain evidence="4 5">JCM 16595</strain>
    </source>
</reference>
<protein>
    <submittedName>
        <fullName evidence="4">Carbohydrate-binding protein</fullName>
    </submittedName>
</protein>
<dbReference type="Pfam" id="PF03422">
    <property type="entry name" value="CBM_6"/>
    <property type="match status" value="1"/>
</dbReference>
<keyword evidence="5" id="KW-1185">Reference proteome</keyword>
<accession>A0A6N8JF35</accession>
<dbReference type="AlphaFoldDB" id="A0A6N8JF35"/>
<dbReference type="CDD" id="cd04084">
    <property type="entry name" value="CBM6_xylanase-like"/>
    <property type="match status" value="1"/>
</dbReference>
<organism evidence="4 5">
    <name type="scientific">Chitinophaga oryziterrae</name>
    <dbReference type="NCBI Taxonomy" id="1031224"/>
    <lineage>
        <taxon>Bacteria</taxon>
        <taxon>Pseudomonadati</taxon>
        <taxon>Bacteroidota</taxon>
        <taxon>Chitinophagia</taxon>
        <taxon>Chitinophagales</taxon>
        <taxon>Chitinophagaceae</taxon>
        <taxon>Chitinophaga</taxon>
    </lineage>
</organism>
<sequence length="157" mass="17037">MRPILCLFLIIVQLIARGQTAVPPPAISPPASSQPAAPPADSMKAKKGNFETEFKMKSGSFLGFGQVNLGMGEVGFKVVVFCESKQKSARLEFRINTPRGKKSRKIGTLKIPFTGDTTYALKFTGNPKYSNGVHDVYLVAKGGSPFSITSISFEQEY</sequence>
<evidence type="ECO:0000256" key="2">
    <source>
        <dbReference type="SAM" id="SignalP"/>
    </source>
</evidence>
<feature type="chain" id="PRO_5026734860" evidence="2">
    <location>
        <begin position="22"/>
        <end position="157"/>
    </location>
</feature>
<feature type="domain" description="CBM6" evidence="3">
    <location>
        <begin position="54"/>
        <end position="154"/>
    </location>
</feature>
<evidence type="ECO:0000259" key="3">
    <source>
        <dbReference type="Pfam" id="PF03422"/>
    </source>
</evidence>
<name>A0A6N8JF35_9BACT</name>
<dbReference type="InterPro" id="IPR005084">
    <property type="entry name" value="CBM6"/>
</dbReference>
<dbReference type="GO" id="GO:0030246">
    <property type="term" value="F:carbohydrate binding"/>
    <property type="evidence" value="ECO:0007669"/>
    <property type="project" value="InterPro"/>
</dbReference>
<feature type="signal peptide" evidence="2">
    <location>
        <begin position="1"/>
        <end position="21"/>
    </location>
</feature>
<dbReference type="SUPFAM" id="SSF49785">
    <property type="entry name" value="Galactose-binding domain-like"/>
    <property type="match status" value="1"/>
</dbReference>
<proteinExistence type="predicted"/>
<evidence type="ECO:0000313" key="4">
    <source>
        <dbReference type="EMBL" id="MVT43111.1"/>
    </source>
</evidence>
<dbReference type="InterPro" id="IPR008979">
    <property type="entry name" value="Galactose-bd-like_sf"/>
</dbReference>
<gene>
    <name evidence="4" type="ORF">GO495_21115</name>
</gene>
<comment type="caution">
    <text evidence="4">The sequence shown here is derived from an EMBL/GenBank/DDBJ whole genome shotgun (WGS) entry which is preliminary data.</text>
</comment>
<keyword evidence="2" id="KW-0732">Signal</keyword>
<dbReference type="Gene3D" id="2.60.120.260">
    <property type="entry name" value="Galactose-binding domain-like"/>
    <property type="match status" value="1"/>
</dbReference>
<dbReference type="Proteomes" id="UP000468388">
    <property type="component" value="Unassembled WGS sequence"/>
</dbReference>